<evidence type="ECO:0000313" key="2">
    <source>
        <dbReference type="Proteomes" id="UP001283361"/>
    </source>
</evidence>
<evidence type="ECO:0000313" key="1">
    <source>
        <dbReference type="EMBL" id="KAK3794810.1"/>
    </source>
</evidence>
<dbReference type="EMBL" id="JAWDGP010001092">
    <property type="protein sequence ID" value="KAK3794810.1"/>
    <property type="molecule type" value="Genomic_DNA"/>
</dbReference>
<proteinExistence type="predicted"/>
<reference evidence="1" key="1">
    <citation type="journal article" date="2023" name="G3 (Bethesda)">
        <title>A reference genome for the long-term kleptoplast-retaining sea slug Elysia crispata morphotype clarki.</title>
        <authorList>
            <person name="Eastman K.E."/>
            <person name="Pendleton A.L."/>
            <person name="Shaikh M.A."/>
            <person name="Suttiyut T."/>
            <person name="Ogas R."/>
            <person name="Tomko P."/>
            <person name="Gavelis G."/>
            <person name="Widhalm J.R."/>
            <person name="Wisecaver J.H."/>
        </authorList>
    </citation>
    <scope>NUCLEOTIDE SEQUENCE</scope>
    <source>
        <strain evidence="1">ECLA1</strain>
    </source>
</reference>
<protein>
    <submittedName>
        <fullName evidence="1">Uncharacterized protein</fullName>
    </submittedName>
</protein>
<dbReference type="AlphaFoldDB" id="A0AAE1AVK6"/>
<comment type="caution">
    <text evidence="1">The sequence shown here is derived from an EMBL/GenBank/DDBJ whole genome shotgun (WGS) entry which is preliminary data.</text>
</comment>
<accession>A0AAE1AVK6</accession>
<sequence>MYRIINNMTGKPRFLPSVLTRNESRHSIRSELLFDVKQLSTYHSSIKKSGIGQYYWRKKSLLISPSLVSLPRDP</sequence>
<dbReference type="Proteomes" id="UP001283361">
    <property type="component" value="Unassembled WGS sequence"/>
</dbReference>
<keyword evidence="2" id="KW-1185">Reference proteome</keyword>
<name>A0AAE1AVK6_9GAST</name>
<gene>
    <name evidence="1" type="ORF">RRG08_054449</name>
</gene>
<organism evidence="1 2">
    <name type="scientific">Elysia crispata</name>
    <name type="common">lettuce slug</name>
    <dbReference type="NCBI Taxonomy" id="231223"/>
    <lineage>
        <taxon>Eukaryota</taxon>
        <taxon>Metazoa</taxon>
        <taxon>Spiralia</taxon>
        <taxon>Lophotrochozoa</taxon>
        <taxon>Mollusca</taxon>
        <taxon>Gastropoda</taxon>
        <taxon>Heterobranchia</taxon>
        <taxon>Euthyneura</taxon>
        <taxon>Panpulmonata</taxon>
        <taxon>Sacoglossa</taxon>
        <taxon>Placobranchoidea</taxon>
        <taxon>Plakobranchidae</taxon>
        <taxon>Elysia</taxon>
    </lineage>
</organism>